<name>A0A200PYP7_MACCD</name>
<reference evidence="1 2" key="1">
    <citation type="journal article" date="2017" name="Mol. Plant">
        <title>The Genome of Medicinal Plant Macleaya cordata Provides New Insights into Benzylisoquinoline Alkaloids Metabolism.</title>
        <authorList>
            <person name="Liu X."/>
            <person name="Liu Y."/>
            <person name="Huang P."/>
            <person name="Ma Y."/>
            <person name="Qing Z."/>
            <person name="Tang Q."/>
            <person name="Cao H."/>
            <person name="Cheng P."/>
            <person name="Zheng Y."/>
            <person name="Yuan Z."/>
            <person name="Zhou Y."/>
            <person name="Liu J."/>
            <person name="Tang Z."/>
            <person name="Zhuo Y."/>
            <person name="Zhang Y."/>
            <person name="Yu L."/>
            <person name="Huang J."/>
            <person name="Yang P."/>
            <person name="Peng Q."/>
            <person name="Zhang J."/>
            <person name="Jiang W."/>
            <person name="Zhang Z."/>
            <person name="Lin K."/>
            <person name="Ro D.K."/>
            <person name="Chen X."/>
            <person name="Xiong X."/>
            <person name="Shang Y."/>
            <person name="Huang S."/>
            <person name="Zeng J."/>
        </authorList>
    </citation>
    <scope>NUCLEOTIDE SEQUENCE [LARGE SCALE GENOMIC DNA]</scope>
    <source>
        <strain evidence="2">cv. BLH2017</strain>
        <tissue evidence="1">Root</tissue>
    </source>
</reference>
<evidence type="ECO:0000313" key="2">
    <source>
        <dbReference type="Proteomes" id="UP000195402"/>
    </source>
</evidence>
<dbReference type="Proteomes" id="UP000195402">
    <property type="component" value="Unassembled WGS sequence"/>
</dbReference>
<dbReference type="EMBL" id="MVGT01003699">
    <property type="protein sequence ID" value="OVA03363.1"/>
    <property type="molecule type" value="Genomic_DNA"/>
</dbReference>
<dbReference type="AlphaFoldDB" id="A0A200PYP7"/>
<comment type="caution">
    <text evidence="1">The sequence shown here is derived from an EMBL/GenBank/DDBJ whole genome shotgun (WGS) entry which is preliminary data.</text>
</comment>
<organism evidence="1 2">
    <name type="scientific">Macleaya cordata</name>
    <name type="common">Five-seeded plume-poppy</name>
    <name type="synonym">Bocconia cordata</name>
    <dbReference type="NCBI Taxonomy" id="56857"/>
    <lineage>
        <taxon>Eukaryota</taxon>
        <taxon>Viridiplantae</taxon>
        <taxon>Streptophyta</taxon>
        <taxon>Embryophyta</taxon>
        <taxon>Tracheophyta</taxon>
        <taxon>Spermatophyta</taxon>
        <taxon>Magnoliopsida</taxon>
        <taxon>Ranunculales</taxon>
        <taxon>Papaveraceae</taxon>
        <taxon>Papaveroideae</taxon>
        <taxon>Macleaya</taxon>
    </lineage>
</organism>
<proteinExistence type="predicted"/>
<accession>A0A200PYP7</accession>
<keyword evidence="2" id="KW-1185">Reference proteome</keyword>
<dbReference type="InParanoid" id="A0A200PYP7"/>
<gene>
    <name evidence="1" type="ORF">BVC80_7939g10</name>
</gene>
<protein>
    <submittedName>
        <fullName evidence="1">Uncharacterized protein</fullName>
    </submittedName>
</protein>
<sequence length="70" mass="7523">MRGRGMVGQICDQEGHMEIDCPWIVVMVVGVLRAGLRHVLGRTPLAVIQVVTAGGRCPFLGLCITIASYT</sequence>
<evidence type="ECO:0000313" key="1">
    <source>
        <dbReference type="EMBL" id="OVA03363.1"/>
    </source>
</evidence>